<reference evidence="1 2" key="1">
    <citation type="submission" date="2017-11" db="EMBL/GenBank/DDBJ databases">
        <title>Genome sequencing of a diverse group of Pseudomonas species.</title>
        <authorList>
            <person name="Loper J."/>
        </authorList>
    </citation>
    <scope>NUCLEOTIDE SEQUENCE [LARGE SCALE GENOMIC DNA]</scope>
    <source>
        <strain evidence="1 2">LMG 25716</strain>
    </source>
</reference>
<keyword evidence="2" id="KW-1185">Reference proteome</keyword>
<sequence>MQAYGQIFFGNQDWDILASRVREHAETASIKRAHIEQLVRFATKGRPSSSLLGLSRRLTEIQSQFLPIDSDL</sequence>
<name>A0ABX4Q2V3_9PSED</name>
<accession>A0ABX4Q2V3</accession>
<gene>
    <name evidence="1" type="ORF">ATI02_4018</name>
</gene>
<evidence type="ECO:0000313" key="1">
    <source>
        <dbReference type="EMBL" id="PKA71066.1"/>
    </source>
</evidence>
<dbReference type="EMBL" id="PHHE01000001">
    <property type="protein sequence ID" value="PKA71066.1"/>
    <property type="molecule type" value="Genomic_DNA"/>
</dbReference>
<organism evidence="1 2">
    <name type="scientific">Pseudomonas baetica</name>
    <dbReference type="NCBI Taxonomy" id="674054"/>
    <lineage>
        <taxon>Bacteria</taxon>
        <taxon>Pseudomonadati</taxon>
        <taxon>Pseudomonadota</taxon>
        <taxon>Gammaproteobacteria</taxon>
        <taxon>Pseudomonadales</taxon>
        <taxon>Pseudomonadaceae</taxon>
        <taxon>Pseudomonas</taxon>
    </lineage>
</organism>
<proteinExistence type="predicted"/>
<protein>
    <submittedName>
        <fullName evidence="1">Uncharacterized protein</fullName>
    </submittedName>
</protein>
<evidence type="ECO:0000313" key="2">
    <source>
        <dbReference type="Proteomes" id="UP000232455"/>
    </source>
</evidence>
<comment type="caution">
    <text evidence="1">The sequence shown here is derived from an EMBL/GenBank/DDBJ whole genome shotgun (WGS) entry which is preliminary data.</text>
</comment>
<dbReference type="Proteomes" id="UP000232455">
    <property type="component" value="Unassembled WGS sequence"/>
</dbReference>